<evidence type="ECO:0000259" key="3">
    <source>
        <dbReference type="Pfam" id="PF07338"/>
    </source>
</evidence>
<dbReference type="Proteomes" id="UP000480164">
    <property type="component" value="Unassembled WGS sequence"/>
</dbReference>
<dbReference type="RefSeq" id="WP_154753849.1">
    <property type="nucleotide sequence ID" value="NZ_CP046509.1"/>
</dbReference>
<feature type="domain" description="YdgH/BhsA/McbA-like" evidence="3">
    <location>
        <begin position="35"/>
        <end position="91"/>
    </location>
</feature>
<gene>
    <name evidence="4" type="ORF">GK011_16865</name>
    <name evidence="5" type="ORF">GN242_05570</name>
</gene>
<dbReference type="AlphaFoldDB" id="A0A6I6EKA4"/>
<evidence type="ECO:0000313" key="7">
    <source>
        <dbReference type="Proteomes" id="UP000480164"/>
    </source>
</evidence>
<dbReference type="Pfam" id="PF07338">
    <property type="entry name" value="YdgH_BhsA-like"/>
    <property type="match status" value="1"/>
</dbReference>
<evidence type="ECO:0000313" key="5">
    <source>
        <dbReference type="EMBL" id="QGU86716.1"/>
    </source>
</evidence>
<protein>
    <submittedName>
        <fullName evidence="5">DUF1471 domain-containing protein</fullName>
    </submittedName>
</protein>
<keyword evidence="1 2" id="KW-0732">Signal</keyword>
<dbReference type="Proteomes" id="UP000424752">
    <property type="component" value="Chromosome"/>
</dbReference>
<dbReference type="SUPFAM" id="SSF159871">
    <property type="entry name" value="YdgH-like"/>
    <property type="match status" value="1"/>
</dbReference>
<feature type="chain" id="PRO_5044633466" evidence="2">
    <location>
        <begin position="24"/>
        <end position="91"/>
    </location>
</feature>
<sequence length="91" mass="9519">MNKILPAMITAIMLAATSFSTLAATEVDHGEASTMHSMGMVSVSGVRGTMDDLTRQLAEKASAQGASSYRVIGASTPGDSSHWLGNAEIYR</sequence>
<dbReference type="EMBL" id="WLZX01000007">
    <property type="protein sequence ID" value="MTD28609.1"/>
    <property type="molecule type" value="Genomic_DNA"/>
</dbReference>
<dbReference type="KEGG" id="erwi:GN242_05570"/>
<reference evidence="5 6" key="2">
    <citation type="submission" date="2019-12" db="EMBL/GenBank/DDBJ databases">
        <title>Erwinia sp. nov., isolated from droppings of birds in the Qinghai-Tiebt plateau of China.</title>
        <authorList>
            <person name="Ge Y."/>
        </authorList>
    </citation>
    <scope>NUCLEOTIDE SEQUENCE [LARGE SCALE GENOMIC DNA]</scope>
    <source>
        <strain evidence="5 6">J780</strain>
    </source>
</reference>
<dbReference type="InterPro" id="IPR051096">
    <property type="entry name" value="BhsA/McbA_stress_biofilm_assoc"/>
</dbReference>
<dbReference type="InterPro" id="IPR010854">
    <property type="entry name" value="YdgH/BhsA/McbA-like_dom"/>
</dbReference>
<evidence type="ECO:0000313" key="6">
    <source>
        <dbReference type="Proteomes" id="UP000424752"/>
    </source>
</evidence>
<organism evidence="5 6">
    <name type="scientific">Erwinia sorbitola</name>
    <dbReference type="NCBI Taxonomy" id="2681984"/>
    <lineage>
        <taxon>Bacteria</taxon>
        <taxon>Pseudomonadati</taxon>
        <taxon>Pseudomonadota</taxon>
        <taxon>Gammaproteobacteria</taxon>
        <taxon>Enterobacterales</taxon>
        <taxon>Erwiniaceae</taxon>
        <taxon>Erwinia</taxon>
    </lineage>
</organism>
<proteinExistence type="predicted"/>
<dbReference type="InterPro" id="IPR036275">
    <property type="entry name" value="YdgH-like_sf"/>
</dbReference>
<reference evidence="4 7" key="1">
    <citation type="submission" date="2019-11" db="EMBL/GenBank/DDBJ databases">
        <title>Erwinia sp. nov., isolated from feces of birds in Tibet plateau of China.</title>
        <authorList>
            <person name="Ge Y."/>
        </authorList>
    </citation>
    <scope>NUCLEOTIDE SEQUENCE [LARGE SCALE GENOMIC DNA]</scope>
    <source>
        <strain evidence="4 7">J316</strain>
    </source>
</reference>
<accession>A0A6L6GTI2</accession>
<dbReference type="InterPro" id="IPR025543">
    <property type="entry name" value="Dodecin-like"/>
</dbReference>
<accession>A0A6I6EKA4</accession>
<name>A0A6I6EKA4_9GAMM</name>
<dbReference type="Gene3D" id="3.30.1660.10">
    <property type="entry name" value="Flavin-binding protein dodecin"/>
    <property type="match status" value="1"/>
</dbReference>
<feature type="signal peptide" evidence="2">
    <location>
        <begin position="1"/>
        <end position="23"/>
    </location>
</feature>
<evidence type="ECO:0000256" key="1">
    <source>
        <dbReference type="ARBA" id="ARBA00022729"/>
    </source>
</evidence>
<dbReference type="EMBL" id="CP046509">
    <property type="protein sequence ID" value="QGU86716.1"/>
    <property type="molecule type" value="Genomic_DNA"/>
</dbReference>
<evidence type="ECO:0000313" key="4">
    <source>
        <dbReference type="EMBL" id="MTD28609.1"/>
    </source>
</evidence>
<dbReference type="PANTHER" id="PTHR34156">
    <property type="entry name" value="OUTER MEMBRANE PROTEIN-RELATED-RELATED"/>
    <property type="match status" value="1"/>
</dbReference>
<keyword evidence="7" id="KW-1185">Reference proteome</keyword>
<evidence type="ECO:0000256" key="2">
    <source>
        <dbReference type="SAM" id="SignalP"/>
    </source>
</evidence>